<evidence type="ECO:0000313" key="2">
    <source>
        <dbReference type="Proteomes" id="UP000015102"/>
    </source>
</evidence>
<accession>T1GUH2</accession>
<dbReference type="Proteomes" id="UP000015102">
    <property type="component" value="Unassembled WGS sequence"/>
</dbReference>
<proteinExistence type="predicted"/>
<dbReference type="EMBL" id="CAQQ02194644">
    <property type="status" value="NOT_ANNOTATED_CDS"/>
    <property type="molecule type" value="Genomic_DNA"/>
</dbReference>
<reference evidence="2" key="1">
    <citation type="submission" date="2013-02" db="EMBL/GenBank/DDBJ databases">
        <authorList>
            <person name="Hughes D."/>
        </authorList>
    </citation>
    <scope>NUCLEOTIDE SEQUENCE</scope>
    <source>
        <strain>Durham</strain>
        <strain evidence="2">NC isolate 2 -- Noor lab</strain>
    </source>
</reference>
<reference evidence="1" key="2">
    <citation type="submission" date="2015-06" db="UniProtKB">
        <authorList>
            <consortium name="EnsemblMetazoa"/>
        </authorList>
    </citation>
    <scope>IDENTIFICATION</scope>
</reference>
<organism evidence="1 2">
    <name type="scientific">Megaselia scalaris</name>
    <name type="common">Humpbacked fly</name>
    <name type="synonym">Phora scalaris</name>
    <dbReference type="NCBI Taxonomy" id="36166"/>
    <lineage>
        <taxon>Eukaryota</taxon>
        <taxon>Metazoa</taxon>
        <taxon>Ecdysozoa</taxon>
        <taxon>Arthropoda</taxon>
        <taxon>Hexapoda</taxon>
        <taxon>Insecta</taxon>
        <taxon>Pterygota</taxon>
        <taxon>Neoptera</taxon>
        <taxon>Endopterygota</taxon>
        <taxon>Diptera</taxon>
        <taxon>Brachycera</taxon>
        <taxon>Muscomorpha</taxon>
        <taxon>Platypezoidea</taxon>
        <taxon>Phoridae</taxon>
        <taxon>Megaseliini</taxon>
        <taxon>Megaselia</taxon>
    </lineage>
</organism>
<dbReference type="HOGENOM" id="CLU_2870183_0_0_1"/>
<dbReference type="AlphaFoldDB" id="T1GUH2"/>
<dbReference type="EnsemblMetazoa" id="MESCA007385-RA">
    <property type="protein sequence ID" value="MESCA007385-PA"/>
    <property type="gene ID" value="MESCA007385"/>
</dbReference>
<dbReference type="EMBL" id="CAQQ02194643">
    <property type="status" value="NOT_ANNOTATED_CDS"/>
    <property type="molecule type" value="Genomic_DNA"/>
</dbReference>
<keyword evidence="2" id="KW-1185">Reference proteome</keyword>
<evidence type="ECO:0000313" key="1">
    <source>
        <dbReference type="EnsemblMetazoa" id="MESCA007385-PA"/>
    </source>
</evidence>
<protein>
    <submittedName>
        <fullName evidence="1">Uncharacterized protein</fullName>
    </submittedName>
</protein>
<name>T1GUH2_MEGSC</name>
<sequence length="64" mass="7116">MEDIDEINALRKSATIIILLLKFCDCRFFETGNRRTSNQTGPRVADGGTLLCYGSKIDIVALTH</sequence>